<dbReference type="Gene3D" id="1.10.10.60">
    <property type="entry name" value="Homeodomain-like"/>
    <property type="match status" value="1"/>
</dbReference>
<protein>
    <submittedName>
        <fullName evidence="3">IS3 family transposase</fullName>
    </submittedName>
</protein>
<dbReference type="InterPro" id="IPR036397">
    <property type="entry name" value="RNaseH_sf"/>
</dbReference>
<name>A0A9Y2KWN0_9RHOB</name>
<accession>A0A9Y2KWN0</accession>
<dbReference type="Pfam" id="PF13276">
    <property type="entry name" value="HTH_21"/>
    <property type="match status" value="1"/>
</dbReference>
<dbReference type="GO" id="GO:0015074">
    <property type="term" value="P:DNA integration"/>
    <property type="evidence" value="ECO:0007669"/>
    <property type="project" value="InterPro"/>
</dbReference>
<dbReference type="Pfam" id="PF13333">
    <property type="entry name" value="rve_2"/>
    <property type="match status" value="1"/>
</dbReference>
<dbReference type="Pfam" id="PF00665">
    <property type="entry name" value="rve"/>
    <property type="match status" value="1"/>
</dbReference>
<sequence>MAPRSSEEFKRDAVRIALTSGLTRRQVSSDLGVGMSTLCKWIRTYRDADVVSKEDQELANENERLRRENRLLREERELPKKSNNLLCGPKQMRFSFVEKHRNSIPTERLCRIVDVTPRGYRAWRKRPACQRQRGDMVLLAHIREQHRLSLQSYGRPRMVEELKELGLDIGHRRVGRLMRQNGISVVRTRKYKATTDSNHKFNITPNLLNRNFSADRPNQKWVVDISYIWTREGWLYLAVVLDLYSRRVVGWAVSNRMKRDLAIRALNMAITLRRPPKGCIHHSDRGSQYCSQDYQKILRRYGFKVSMSGKGNCYDNAAMETFFKTIKAELIWRHSWQTRRAAEIAIFEYINGFYNPRRRHSALGWKSPLAFEKIAA</sequence>
<dbReference type="InterPro" id="IPR002514">
    <property type="entry name" value="Transposase_8"/>
</dbReference>
<dbReference type="InterPro" id="IPR025948">
    <property type="entry name" value="HTH-like_dom"/>
</dbReference>
<dbReference type="GO" id="GO:0003677">
    <property type="term" value="F:DNA binding"/>
    <property type="evidence" value="ECO:0007669"/>
    <property type="project" value="InterPro"/>
</dbReference>
<proteinExistence type="predicted"/>
<dbReference type="PANTHER" id="PTHR46889">
    <property type="entry name" value="TRANSPOSASE INSF FOR INSERTION SEQUENCE IS3B-RELATED"/>
    <property type="match status" value="1"/>
</dbReference>
<dbReference type="InterPro" id="IPR048020">
    <property type="entry name" value="Transpos_IS3"/>
</dbReference>
<dbReference type="InterPro" id="IPR012337">
    <property type="entry name" value="RNaseH-like_sf"/>
</dbReference>
<dbReference type="KEGG" id="ppso:QPJ95_14735"/>
<dbReference type="PROSITE" id="PS50994">
    <property type="entry name" value="INTEGRASE"/>
    <property type="match status" value="1"/>
</dbReference>
<feature type="coiled-coil region" evidence="1">
    <location>
        <begin position="48"/>
        <end position="78"/>
    </location>
</feature>
<evidence type="ECO:0000313" key="3">
    <source>
        <dbReference type="EMBL" id="WIY23889.1"/>
    </source>
</evidence>
<dbReference type="Proteomes" id="UP001238334">
    <property type="component" value="Chromosome"/>
</dbReference>
<keyword evidence="1" id="KW-0175">Coiled coil</keyword>
<dbReference type="SUPFAM" id="SSF46689">
    <property type="entry name" value="Homeodomain-like"/>
    <property type="match status" value="1"/>
</dbReference>
<dbReference type="Gene3D" id="3.30.420.10">
    <property type="entry name" value="Ribonuclease H-like superfamily/Ribonuclease H"/>
    <property type="match status" value="1"/>
</dbReference>
<dbReference type="InterPro" id="IPR009057">
    <property type="entry name" value="Homeodomain-like_sf"/>
</dbReference>
<evidence type="ECO:0000259" key="2">
    <source>
        <dbReference type="PROSITE" id="PS50994"/>
    </source>
</evidence>
<dbReference type="PANTHER" id="PTHR46889:SF4">
    <property type="entry name" value="TRANSPOSASE INSO FOR INSERTION SEQUENCE ELEMENT IS911B-RELATED"/>
    <property type="match status" value="1"/>
</dbReference>
<reference evidence="3 4" key="1">
    <citation type="submission" date="2023-06" db="EMBL/GenBank/DDBJ databases">
        <title>Parasedimentitalea psychrophila sp. nov., a psychrophilic bacterium isolated from deep-sea sediment.</title>
        <authorList>
            <person name="Li A."/>
        </authorList>
    </citation>
    <scope>NUCLEOTIDE SEQUENCE [LARGE SCALE GENOMIC DNA]</scope>
    <source>
        <strain evidence="3 4">QS115</strain>
    </source>
</reference>
<dbReference type="NCBIfam" id="NF033516">
    <property type="entry name" value="transpos_IS3"/>
    <property type="match status" value="1"/>
</dbReference>
<dbReference type="SUPFAM" id="SSF53098">
    <property type="entry name" value="Ribonuclease H-like"/>
    <property type="match status" value="1"/>
</dbReference>
<keyword evidence="4" id="KW-1185">Reference proteome</keyword>
<dbReference type="InterPro" id="IPR050900">
    <property type="entry name" value="Transposase_IS3/IS150/IS904"/>
</dbReference>
<dbReference type="Pfam" id="PF01527">
    <property type="entry name" value="HTH_Tnp_1"/>
    <property type="match status" value="1"/>
</dbReference>
<organism evidence="3 4">
    <name type="scientific">Parasedimentitalea psychrophila</name>
    <dbReference type="NCBI Taxonomy" id="2997337"/>
    <lineage>
        <taxon>Bacteria</taxon>
        <taxon>Pseudomonadati</taxon>
        <taxon>Pseudomonadota</taxon>
        <taxon>Alphaproteobacteria</taxon>
        <taxon>Rhodobacterales</taxon>
        <taxon>Paracoccaceae</taxon>
        <taxon>Parasedimentitalea</taxon>
    </lineage>
</organism>
<dbReference type="AlphaFoldDB" id="A0A9Y2KWN0"/>
<dbReference type="GO" id="GO:0004803">
    <property type="term" value="F:transposase activity"/>
    <property type="evidence" value="ECO:0007669"/>
    <property type="project" value="InterPro"/>
</dbReference>
<dbReference type="GO" id="GO:0006313">
    <property type="term" value="P:DNA transposition"/>
    <property type="evidence" value="ECO:0007669"/>
    <property type="project" value="InterPro"/>
</dbReference>
<dbReference type="InterPro" id="IPR001584">
    <property type="entry name" value="Integrase_cat-core"/>
</dbReference>
<feature type="domain" description="Integrase catalytic" evidence="2">
    <location>
        <begin position="213"/>
        <end position="376"/>
    </location>
</feature>
<evidence type="ECO:0000256" key="1">
    <source>
        <dbReference type="SAM" id="Coils"/>
    </source>
</evidence>
<dbReference type="EMBL" id="CP127247">
    <property type="protein sequence ID" value="WIY23889.1"/>
    <property type="molecule type" value="Genomic_DNA"/>
</dbReference>
<evidence type="ECO:0000313" key="4">
    <source>
        <dbReference type="Proteomes" id="UP001238334"/>
    </source>
</evidence>
<gene>
    <name evidence="3" type="ORF">QPJ95_14735</name>
</gene>